<dbReference type="AlphaFoldDB" id="A0A2X0INR2"/>
<evidence type="ECO:0000313" key="1">
    <source>
        <dbReference type="EMBL" id="RAG86842.1"/>
    </source>
</evidence>
<protein>
    <submittedName>
        <fullName evidence="1">Uncharacterized protein</fullName>
    </submittedName>
</protein>
<reference evidence="1 2" key="1">
    <citation type="submission" date="2018-06" db="EMBL/GenBank/DDBJ databases">
        <title>Streptacidiphilus pinicola sp. nov., isolated from pine grove soil.</title>
        <authorList>
            <person name="Roh S.G."/>
            <person name="Park S."/>
            <person name="Kim M.-K."/>
            <person name="Yun B.-R."/>
            <person name="Park J."/>
            <person name="Kim M.J."/>
            <person name="Kim Y.S."/>
            <person name="Kim S.B."/>
        </authorList>
    </citation>
    <scope>NUCLEOTIDE SEQUENCE [LARGE SCALE GENOMIC DNA]</scope>
    <source>
        <strain evidence="1 2">MMS16-CNU450</strain>
    </source>
</reference>
<proteinExistence type="predicted"/>
<dbReference type="OrthoDB" id="4338729at2"/>
<dbReference type="EMBL" id="QKYN01000020">
    <property type="protein sequence ID" value="RAG86842.1"/>
    <property type="molecule type" value="Genomic_DNA"/>
</dbReference>
<evidence type="ECO:0000313" key="2">
    <source>
        <dbReference type="Proteomes" id="UP000248889"/>
    </source>
</evidence>
<comment type="caution">
    <text evidence="1">The sequence shown here is derived from an EMBL/GenBank/DDBJ whole genome shotgun (WGS) entry which is preliminary data.</text>
</comment>
<gene>
    <name evidence="1" type="ORF">DN069_04755</name>
</gene>
<organism evidence="1 2">
    <name type="scientific">Streptacidiphilus pinicola</name>
    <dbReference type="NCBI Taxonomy" id="2219663"/>
    <lineage>
        <taxon>Bacteria</taxon>
        <taxon>Bacillati</taxon>
        <taxon>Actinomycetota</taxon>
        <taxon>Actinomycetes</taxon>
        <taxon>Kitasatosporales</taxon>
        <taxon>Streptomycetaceae</taxon>
        <taxon>Streptacidiphilus</taxon>
    </lineage>
</organism>
<name>A0A2X0INR2_9ACTN</name>
<sequence length="98" mass="10917">MSLYYCPTVREVEHTTEGGFDVCCAHPELHVPMPDTEATAVVSDALDQAKRREFRLGRRAKAAEAALRKVRAELEGGGVPTRKRLLKILERAEQKARG</sequence>
<accession>A0A2X0INR2</accession>
<keyword evidence="2" id="KW-1185">Reference proteome</keyword>
<dbReference type="Proteomes" id="UP000248889">
    <property type="component" value="Unassembled WGS sequence"/>
</dbReference>
<dbReference type="RefSeq" id="WP_111499536.1">
    <property type="nucleotide sequence ID" value="NZ_QKYN01000020.1"/>
</dbReference>